<dbReference type="SUPFAM" id="SSF54593">
    <property type="entry name" value="Glyoxalase/Bleomycin resistance protein/Dihydroxybiphenyl dioxygenase"/>
    <property type="match status" value="2"/>
</dbReference>
<sequence>MTRALIPELVLRDPEAGSLFLERVFGFAQQDGRLVLGSQEVILSQGEPDGRHGRIDHLALSVPSISDALAACTARGGVLGESTPKGPVIIPEFWERGVEYVFLDGPEGAKIELIARRPPAAMRPWGHDHIGISCADLRPMRDFFLGIGLEERAAVTLERLEGRVDVAFLAWGEDVVELYCLPETRADPSLNAGQGFWRRLRAQGIDGRQVGPEGIEILPL</sequence>
<protein>
    <recommendedName>
        <fullName evidence="1">VOC domain-containing protein</fullName>
    </recommendedName>
</protein>
<gene>
    <name evidence="2" type="ORF">FHG71_00805</name>
</gene>
<dbReference type="RefSeq" id="WP_139079704.1">
    <property type="nucleotide sequence ID" value="NZ_VDFV01000001.1"/>
</dbReference>
<comment type="caution">
    <text evidence="2">The sequence shown here is derived from an EMBL/GenBank/DDBJ whole genome shotgun (WGS) entry which is preliminary data.</text>
</comment>
<evidence type="ECO:0000313" key="3">
    <source>
        <dbReference type="Proteomes" id="UP000305709"/>
    </source>
</evidence>
<dbReference type="InterPro" id="IPR037523">
    <property type="entry name" value="VOC_core"/>
</dbReference>
<name>A0A5C4NL43_9RHOB</name>
<evidence type="ECO:0000313" key="2">
    <source>
        <dbReference type="EMBL" id="TNC74710.1"/>
    </source>
</evidence>
<dbReference type="Proteomes" id="UP000305709">
    <property type="component" value="Unassembled WGS sequence"/>
</dbReference>
<keyword evidence="3" id="KW-1185">Reference proteome</keyword>
<evidence type="ECO:0000259" key="1">
    <source>
        <dbReference type="PROSITE" id="PS51819"/>
    </source>
</evidence>
<dbReference type="OrthoDB" id="7862473at2"/>
<accession>A0A5C4NL43</accession>
<feature type="domain" description="VOC" evidence="1">
    <location>
        <begin position="3"/>
        <end position="116"/>
    </location>
</feature>
<organism evidence="2 3">
    <name type="scientific">Rubellimicrobium roseum</name>
    <dbReference type="NCBI Taxonomy" id="687525"/>
    <lineage>
        <taxon>Bacteria</taxon>
        <taxon>Pseudomonadati</taxon>
        <taxon>Pseudomonadota</taxon>
        <taxon>Alphaproteobacteria</taxon>
        <taxon>Rhodobacterales</taxon>
        <taxon>Roseobacteraceae</taxon>
        <taxon>Rubellimicrobium</taxon>
    </lineage>
</organism>
<reference evidence="2 3" key="1">
    <citation type="submission" date="2019-06" db="EMBL/GenBank/DDBJ databases">
        <authorList>
            <person name="Jiang L."/>
        </authorList>
    </citation>
    <scope>NUCLEOTIDE SEQUENCE [LARGE SCALE GENOMIC DNA]</scope>
    <source>
        <strain evidence="2 3">YIM 48858</strain>
    </source>
</reference>
<dbReference type="Gene3D" id="3.10.180.10">
    <property type="entry name" value="2,3-Dihydroxybiphenyl 1,2-Dioxygenase, domain 1"/>
    <property type="match status" value="1"/>
</dbReference>
<dbReference type="EMBL" id="VDFV01000001">
    <property type="protein sequence ID" value="TNC74710.1"/>
    <property type="molecule type" value="Genomic_DNA"/>
</dbReference>
<proteinExistence type="predicted"/>
<dbReference type="AlphaFoldDB" id="A0A5C4NL43"/>
<dbReference type="PROSITE" id="PS51819">
    <property type="entry name" value="VOC"/>
    <property type="match status" value="1"/>
</dbReference>
<dbReference type="InterPro" id="IPR029068">
    <property type="entry name" value="Glyas_Bleomycin-R_OHBP_Dase"/>
</dbReference>